<keyword evidence="1" id="KW-0597">Phosphoprotein</keyword>
<dbReference type="PROSITE" id="PS50948">
    <property type="entry name" value="PAN"/>
    <property type="match status" value="1"/>
</dbReference>
<dbReference type="SUPFAM" id="SSF56112">
    <property type="entry name" value="Protein kinase-like (PK-like)"/>
    <property type="match status" value="2"/>
</dbReference>
<evidence type="ECO:0008006" key="10">
    <source>
        <dbReference type="Google" id="ProtNLM"/>
    </source>
</evidence>
<feature type="domain" description="Apple" evidence="8">
    <location>
        <begin position="307"/>
        <end position="389"/>
    </location>
</feature>
<dbReference type="FunFam" id="3.50.4.10:FF:000002">
    <property type="entry name" value="G-type lectin S-receptor-like serine/threonine-protein kinase"/>
    <property type="match status" value="1"/>
</dbReference>
<protein>
    <recommendedName>
        <fullName evidence="10">Non-specific serine/threonine protein kinase</fullName>
    </recommendedName>
</protein>
<dbReference type="EMBL" id="OIVN01001010">
    <property type="protein sequence ID" value="SPC88667.1"/>
    <property type="molecule type" value="Genomic_DNA"/>
</dbReference>
<dbReference type="SMART" id="SM00473">
    <property type="entry name" value="PAN_AP"/>
    <property type="match status" value="1"/>
</dbReference>
<proteinExistence type="predicted"/>
<dbReference type="Gene3D" id="3.30.200.20">
    <property type="entry name" value="Phosphorylase Kinase, domain 1"/>
    <property type="match status" value="1"/>
</dbReference>
<evidence type="ECO:0000256" key="3">
    <source>
        <dbReference type="ARBA" id="ARBA00023157"/>
    </source>
</evidence>
<organism evidence="9">
    <name type="scientific">Fagus sylvatica</name>
    <name type="common">Beechnut</name>
    <dbReference type="NCBI Taxonomy" id="28930"/>
    <lineage>
        <taxon>Eukaryota</taxon>
        <taxon>Viridiplantae</taxon>
        <taxon>Streptophyta</taxon>
        <taxon>Embryophyta</taxon>
        <taxon>Tracheophyta</taxon>
        <taxon>Spermatophyta</taxon>
        <taxon>Magnoliopsida</taxon>
        <taxon>eudicotyledons</taxon>
        <taxon>Gunneridae</taxon>
        <taxon>Pentapetalae</taxon>
        <taxon>rosids</taxon>
        <taxon>fabids</taxon>
        <taxon>Fagales</taxon>
        <taxon>Fagaceae</taxon>
        <taxon>Fagus</taxon>
    </lineage>
</organism>
<keyword evidence="6" id="KW-1133">Transmembrane helix</keyword>
<dbReference type="Gene3D" id="1.10.510.10">
    <property type="entry name" value="Transferase(Phosphotransferase) domain 1"/>
    <property type="match status" value="1"/>
</dbReference>
<gene>
    <name evidence="9" type="ORF">FSB_LOCUS16549</name>
</gene>
<evidence type="ECO:0000256" key="4">
    <source>
        <dbReference type="ARBA" id="ARBA00023170"/>
    </source>
</evidence>
<feature type="transmembrane region" description="Helical" evidence="6">
    <location>
        <begin position="406"/>
        <end position="428"/>
    </location>
</feature>
<evidence type="ECO:0000259" key="7">
    <source>
        <dbReference type="PROSITE" id="PS50927"/>
    </source>
</evidence>
<reference evidence="9" key="1">
    <citation type="submission" date="2018-02" db="EMBL/GenBank/DDBJ databases">
        <authorList>
            <person name="Cohen D.B."/>
            <person name="Kent A.D."/>
        </authorList>
    </citation>
    <scope>NUCLEOTIDE SEQUENCE</scope>
</reference>
<dbReference type="SMART" id="SM00108">
    <property type="entry name" value="B_lectin"/>
    <property type="match status" value="1"/>
</dbReference>
<evidence type="ECO:0000259" key="8">
    <source>
        <dbReference type="PROSITE" id="PS50948"/>
    </source>
</evidence>
<dbReference type="InterPro" id="IPR036426">
    <property type="entry name" value="Bulb-type_lectin_dom_sf"/>
</dbReference>
<dbReference type="Pfam" id="PF08276">
    <property type="entry name" value="PAN_2"/>
    <property type="match status" value="1"/>
</dbReference>
<evidence type="ECO:0000256" key="2">
    <source>
        <dbReference type="ARBA" id="ARBA00022729"/>
    </source>
</evidence>
<evidence type="ECO:0000256" key="5">
    <source>
        <dbReference type="ARBA" id="ARBA00023180"/>
    </source>
</evidence>
<dbReference type="InterPro" id="IPR003609">
    <property type="entry name" value="Pan_app"/>
</dbReference>
<evidence type="ECO:0000256" key="6">
    <source>
        <dbReference type="SAM" id="Phobius"/>
    </source>
</evidence>
<sequence>MAPEYAFDGQFSTKSDVFSFEILLLEIISGMRSRGFYHPNHSHNLIGQAWILWNEGRPLELIDECLGKSCPLSEVFRCIQLSLLCVHEDRPSMSSIVVVLGRMKLGWDSRTGLEWRLSAWKSPDDPSPGELAYAIQHNNYPEVVIKNDSEKYFRTSPWNGHGYSGIPELKANQVFNYGFVSNKEELVLEFLGPGNSTNRYLGIWYNQNPATKVVWVANRRNPIKDMSGMLMVNSSGSLVLLSQNSIVAWSTNSTKQVSNPILQLLDSGNLVGRSLDGTQALDSLILQIHGTNWIWSMGCVRTTQLSCQDKIEFAKFVGLKLPDTTNSWVNRSMNLEECRVKCLNNCSCTAYSNSDIRDEGSSCAIWYGDLIDIRQNNANGQELYIRMSASEIVNHVEPKKGGKTKIAVVVATAALAVGFGMLLIGFYICRSSTNLKGHQNIEGQKEEDLELPFLDLSTIASATNNFAINNKLGEGGFGPVYKDILEDGQEIAVKRLSRSSKQGLNEFKNEAWILWNEGRPLELIDERLGKSCPLSEVLCCIHLSLLCIQQRPEDRPSMSSVVVMLGNESALPQPKKHGFFLEKKSSEAHGFSNVEVQSSIFPAQSASEYVLKTGSEMRYGLAHTRWFNGLGKGIFGHGLGNSGLGDCDLNLGLNQQKNREMVMVIMKENQPDFPVKEESGGGWWDLGHASNYEVKDQKGCRNYLRMMLRWEVHLPDTAVRVARRTALMEAQQAVRLQRRGEGSGEGLGCSGLAEERENRGWQQVRSARNQLLGSAGNRISDGGGWAVPETAEAAE</sequence>
<dbReference type="CDD" id="cd00028">
    <property type="entry name" value="B_lectin"/>
    <property type="match status" value="1"/>
</dbReference>
<feature type="domain" description="Bulb-type lectin" evidence="7">
    <location>
        <begin position="166"/>
        <end position="285"/>
    </location>
</feature>
<dbReference type="AlphaFoldDB" id="A0A2N9FCQ0"/>
<keyword evidence="5" id="KW-0325">Glycoprotein</keyword>
<keyword evidence="6" id="KW-0812">Transmembrane</keyword>
<evidence type="ECO:0000313" key="9">
    <source>
        <dbReference type="EMBL" id="SPC88667.1"/>
    </source>
</evidence>
<keyword evidence="2" id="KW-0732">Signal</keyword>
<evidence type="ECO:0000256" key="1">
    <source>
        <dbReference type="ARBA" id="ARBA00022553"/>
    </source>
</evidence>
<name>A0A2N9FCQ0_FAGSY</name>
<dbReference type="InterPro" id="IPR001480">
    <property type="entry name" value="Bulb-type_lectin_dom"/>
</dbReference>
<dbReference type="PANTHER" id="PTHR32444:SF234">
    <property type="entry name" value="RECEPTOR-LIKE SERINE_THREONINE-PROTEIN KINASE"/>
    <property type="match status" value="1"/>
</dbReference>
<keyword evidence="3" id="KW-1015">Disulfide bond</keyword>
<accession>A0A2N9FCQ0</accession>
<dbReference type="CDD" id="cd01098">
    <property type="entry name" value="PAN_AP_plant"/>
    <property type="match status" value="1"/>
</dbReference>
<dbReference type="InterPro" id="IPR011009">
    <property type="entry name" value="Kinase-like_dom_sf"/>
</dbReference>
<keyword evidence="6" id="KW-0472">Membrane</keyword>
<keyword evidence="4" id="KW-0675">Receptor</keyword>
<dbReference type="PROSITE" id="PS50927">
    <property type="entry name" value="BULB_LECTIN"/>
    <property type="match status" value="1"/>
</dbReference>
<dbReference type="SUPFAM" id="SSF51110">
    <property type="entry name" value="alpha-D-mannose-specific plant lectins"/>
    <property type="match status" value="1"/>
</dbReference>
<dbReference type="Gene3D" id="2.90.10.10">
    <property type="entry name" value="Bulb-type lectin domain"/>
    <property type="match status" value="1"/>
</dbReference>
<dbReference type="PANTHER" id="PTHR32444">
    <property type="entry name" value="BULB-TYPE LECTIN DOMAIN-CONTAINING PROTEIN"/>
    <property type="match status" value="1"/>
</dbReference>
<dbReference type="Pfam" id="PF01453">
    <property type="entry name" value="B_lectin"/>
    <property type="match status" value="1"/>
</dbReference>